<organism evidence="2 3">
    <name type="scientific">Desulfobotulus alkaliphilus</name>
    <dbReference type="NCBI Taxonomy" id="622671"/>
    <lineage>
        <taxon>Bacteria</taxon>
        <taxon>Pseudomonadati</taxon>
        <taxon>Thermodesulfobacteriota</taxon>
        <taxon>Desulfobacteria</taxon>
        <taxon>Desulfobacterales</taxon>
        <taxon>Desulfobacteraceae</taxon>
        <taxon>Desulfobotulus</taxon>
    </lineage>
</organism>
<dbReference type="GO" id="GO:0003676">
    <property type="term" value="F:nucleic acid binding"/>
    <property type="evidence" value="ECO:0007669"/>
    <property type="project" value="InterPro"/>
</dbReference>
<keyword evidence="2" id="KW-0347">Helicase</keyword>
<dbReference type="SUPFAM" id="SSF47819">
    <property type="entry name" value="HRDC-like"/>
    <property type="match status" value="1"/>
</dbReference>
<dbReference type="InterPro" id="IPR010997">
    <property type="entry name" value="HRDC-like_sf"/>
</dbReference>
<keyword evidence="2" id="KW-0067">ATP-binding</keyword>
<accession>A0A562RTL5</accession>
<evidence type="ECO:0000313" key="3">
    <source>
        <dbReference type="Proteomes" id="UP000318307"/>
    </source>
</evidence>
<dbReference type="Gene3D" id="1.10.150.80">
    <property type="entry name" value="HRDC domain"/>
    <property type="match status" value="1"/>
</dbReference>
<dbReference type="PROSITE" id="PS50967">
    <property type="entry name" value="HRDC"/>
    <property type="match status" value="1"/>
</dbReference>
<dbReference type="InterPro" id="IPR002121">
    <property type="entry name" value="HRDC_dom"/>
</dbReference>
<dbReference type="AlphaFoldDB" id="A0A562RTL5"/>
<dbReference type="InterPro" id="IPR044876">
    <property type="entry name" value="HRDC_dom_sf"/>
</dbReference>
<comment type="caution">
    <text evidence="2">The sequence shown here is derived from an EMBL/GenBank/DDBJ whole genome shotgun (WGS) entry which is preliminary data.</text>
</comment>
<name>A0A562RTL5_9BACT</name>
<reference evidence="2 3" key="1">
    <citation type="submission" date="2019-07" db="EMBL/GenBank/DDBJ databases">
        <title>Genome sequencing of 100 strains of the haloalkaliphilic chemolithoautotrophic sulfur-oxidizing bacterium Thioalkalivibrio.</title>
        <authorList>
            <person name="Muyzer G."/>
        </authorList>
    </citation>
    <scope>NUCLEOTIDE SEQUENCE [LARGE SCALE GENOMIC DNA]</scope>
    <source>
        <strain evidence="2 3">ASO4-4</strain>
    </source>
</reference>
<evidence type="ECO:0000259" key="1">
    <source>
        <dbReference type="PROSITE" id="PS50967"/>
    </source>
</evidence>
<dbReference type="SMART" id="SM00341">
    <property type="entry name" value="HRDC"/>
    <property type="match status" value="1"/>
</dbReference>
<keyword evidence="3" id="KW-1185">Reference proteome</keyword>
<evidence type="ECO:0000313" key="2">
    <source>
        <dbReference type="EMBL" id="TWI72449.1"/>
    </source>
</evidence>
<dbReference type="GO" id="GO:0004386">
    <property type="term" value="F:helicase activity"/>
    <property type="evidence" value="ECO:0007669"/>
    <property type="project" value="UniProtKB-KW"/>
</dbReference>
<proteinExistence type="predicted"/>
<feature type="domain" description="HRDC" evidence="1">
    <location>
        <begin position="68"/>
        <end position="145"/>
    </location>
</feature>
<dbReference type="RefSeq" id="WP_186442996.1">
    <property type="nucleotide sequence ID" value="NZ_VLLC01000010.1"/>
</dbReference>
<dbReference type="Proteomes" id="UP000318307">
    <property type="component" value="Unassembled WGS sequence"/>
</dbReference>
<dbReference type="GO" id="GO:0000166">
    <property type="term" value="F:nucleotide binding"/>
    <property type="evidence" value="ECO:0007669"/>
    <property type="project" value="InterPro"/>
</dbReference>
<dbReference type="EMBL" id="VLLC01000010">
    <property type="protein sequence ID" value="TWI72449.1"/>
    <property type="molecule type" value="Genomic_DNA"/>
</dbReference>
<keyword evidence="2" id="KW-0547">Nucleotide-binding</keyword>
<sequence length="145" mass="16575">MFKILTFPFHPEKGGFDDSLLDRFLLNKQLVSWKAEFFQEGGRSYWTVLLFCDPLAGGESPPPELDLNGPAKAFFHRLKEWRKSRAEKEGVPVFLVANNRELGEIARTMPQTLEALKTVKGFGAAKLEKYGKDILQLVQSFQERK</sequence>
<protein>
    <submittedName>
        <fullName evidence="2">ATP-dependent DNA helicase RecQ</fullName>
    </submittedName>
</protein>
<dbReference type="Pfam" id="PF00570">
    <property type="entry name" value="HRDC"/>
    <property type="match status" value="1"/>
</dbReference>
<keyword evidence="2" id="KW-0378">Hydrolase</keyword>
<gene>
    <name evidence="2" type="ORF">LZ24_01591</name>
</gene>